<keyword evidence="6 8" id="KW-0139">CF(1)</keyword>
<dbReference type="GO" id="GO:0045259">
    <property type="term" value="C:proton-transporting ATP synthase complex"/>
    <property type="evidence" value="ECO:0007669"/>
    <property type="project" value="UniProtKB-KW"/>
</dbReference>
<dbReference type="Pfam" id="PF00213">
    <property type="entry name" value="OSCP"/>
    <property type="match status" value="1"/>
</dbReference>
<dbReference type="HAMAP" id="MF_01416">
    <property type="entry name" value="ATP_synth_delta_bact"/>
    <property type="match status" value="1"/>
</dbReference>
<gene>
    <name evidence="8 9" type="primary">atpH</name>
    <name evidence="10" type="ORF">A8135_06975</name>
    <name evidence="9" type="ORF">Ljam_1873</name>
</gene>
<reference evidence="10 12" key="2">
    <citation type="submission" date="2016-05" db="EMBL/GenBank/DDBJ databases">
        <authorList>
            <person name="Prochazka B."/>
            <person name="Indra A."/>
            <person name="Hasenberger P."/>
            <person name="Blaschitz M."/>
            <person name="Wagner L."/>
            <person name="Wewalka G."/>
            <person name="Sorschag S."/>
            <person name="Schmid D."/>
            <person name="Ruppitsch W."/>
        </authorList>
    </citation>
    <scope>NUCLEOTIDE SEQUENCE [LARGE SCALE GENOMIC DNA]</scope>
    <source>
        <strain evidence="10 12">974010_12</strain>
    </source>
</reference>
<evidence type="ECO:0000313" key="9">
    <source>
        <dbReference type="EMBL" id="KTD07678.1"/>
    </source>
</evidence>
<keyword evidence="9" id="KW-0378">Hydrolase</keyword>
<keyword evidence="4 8" id="KW-0406">Ion transport</keyword>
<dbReference type="GO" id="GO:0046933">
    <property type="term" value="F:proton-transporting ATP synthase activity, rotational mechanism"/>
    <property type="evidence" value="ECO:0007669"/>
    <property type="project" value="UniProtKB-UniRule"/>
</dbReference>
<sequence length="181" mass="20163">MADTTTIARPYAKAIFEYALAVNKLSQWSEILQVLAVSVMNDAVTQFITNPETTEEQHQELLMTPFANSGINELKAIENLVSLLAKNKRLLLLPDMKVLYEALRAEQEKTLVVNVRSFSKLSDAQKEQLKQSLRQRLKREITLEVSIDESLLGGAVIQAGDLVIDGSVQEQLKRLGARLAA</sequence>
<dbReference type="Proteomes" id="UP000093336">
    <property type="component" value="Unassembled WGS sequence"/>
</dbReference>
<organism evidence="9 11">
    <name type="scientific">Legionella jamestowniensis</name>
    <dbReference type="NCBI Taxonomy" id="455"/>
    <lineage>
        <taxon>Bacteria</taxon>
        <taxon>Pseudomonadati</taxon>
        <taxon>Pseudomonadota</taxon>
        <taxon>Gammaproteobacteria</taxon>
        <taxon>Legionellales</taxon>
        <taxon>Legionellaceae</taxon>
        <taxon>Legionella</taxon>
    </lineage>
</organism>
<keyword evidence="8" id="KW-1003">Cell membrane</keyword>
<comment type="caution">
    <text evidence="9">The sequence shown here is derived from an EMBL/GenBank/DDBJ whole genome shotgun (WGS) entry which is preliminary data.</text>
</comment>
<keyword evidence="12" id="KW-1185">Reference proteome</keyword>
<dbReference type="InterPro" id="IPR020781">
    <property type="entry name" value="ATPase_OSCP/d_CS"/>
</dbReference>
<dbReference type="EMBL" id="LYOZ01000001">
    <property type="protein sequence ID" value="OCH99421.1"/>
    <property type="molecule type" value="Genomic_DNA"/>
</dbReference>
<dbReference type="NCBIfam" id="TIGR01145">
    <property type="entry name" value="ATP_synt_delta"/>
    <property type="match status" value="1"/>
</dbReference>
<comment type="function">
    <text evidence="8">F(1)F(0) ATP synthase produces ATP from ADP in the presence of a proton or sodium gradient. F-type ATPases consist of two structural domains, F(1) containing the extramembraneous catalytic core and F(0) containing the membrane proton channel, linked together by a central stalk and a peripheral stalk. During catalysis, ATP synthesis in the catalytic domain of F(1) is coupled via a rotary mechanism of the central stalk subunits to proton translocation.</text>
</comment>
<dbReference type="PROSITE" id="PS00389">
    <property type="entry name" value="ATPASE_DELTA"/>
    <property type="match status" value="1"/>
</dbReference>
<evidence type="ECO:0000313" key="12">
    <source>
        <dbReference type="Proteomes" id="UP000093336"/>
    </source>
</evidence>
<evidence type="ECO:0000256" key="1">
    <source>
        <dbReference type="ARBA" id="ARBA00004370"/>
    </source>
</evidence>
<comment type="subcellular location">
    <subcellularLocation>
        <location evidence="8">Cell membrane</location>
        <topology evidence="8">Peripheral membrane protein</topology>
    </subcellularLocation>
    <subcellularLocation>
        <location evidence="1">Membrane</location>
    </subcellularLocation>
</comment>
<dbReference type="Gene3D" id="1.10.520.20">
    <property type="entry name" value="N-terminal domain of the delta subunit of the F1F0-ATP synthase"/>
    <property type="match status" value="1"/>
</dbReference>
<dbReference type="InterPro" id="IPR000711">
    <property type="entry name" value="ATPase_OSCP/dsu"/>
</dbReference>
<evidence type="ECO:0000256" key="6">
    <source>
        <dbReference type="ARBA" id="ARBA00023196"/>
    </source>
</evidence>
<name>A0A0W0UIE7_9GAMM</name>
<dbReference type="GO" id="GO:0005886">
    <property type="term" value="C:plasma membrane"/>
    <property type="evidence" value="ECO:0007669"/>
    <property type="project" value="UniProtKB-SubCell"/>
</dbReference>
<comment type="similarity">
    <text evidence="8">Belongs to the ATPase delta chain family.</text>
</comment>
<dbReference type="PRINTS" id="PR00125">
    <property type="entry name" value="ATPASEDELTA"/>
</dbReference>
<comment type="function">
    <text evidence="8">This protein is part of the stalk that links CF(0) to CF(1). It either transmits conformational changes from CF(0) to CF(1) or is implicated in proton conduction.</text>
</comment>
<dbReference type="OrthoDB" id="9816221at2"/>
<evidence type="ECO:0000256" key="5">
    <source>
        <dbReference type="ARBA" id="ARBA00023136"/>
    </source>
</evidence>
<keyword evidence="2 8" id="KW-0813">Transport</keyword>
<dbReference type="RefSeq" id="WP_058449778.1">
    <property type="nucleotide sequence ID" value="NZ_CAAAJF010000002.1"/>
</dbReference>
<evidence type="ECO:0000313" key="10">
    <source>
        <dbReference type="EMBL" id="OCH99421.1"/>
    </source>
</evidence>
<evidence type="ECO:0000256" key="3">
    <source>
        <dbReference type="ARBA" id="ARBA00022781"/>
    </source>
</evidence>
<keyword evidence="3 8" id="KW-0375">Hydrogen ion transport</keyword>
<dbReference type="STRING" id="455.Ljam_1873"/>
<dbReference type="InterPro" id="IPR026015">
    <property type="entry name" value="ATP_synth_OSCP/delta_N_sf"/>
</dbReference>
<dbReference type="AlphaFoldDB" id="A0A0W0UIE7"/>
<evidence type="ECO:0000256" key="7">
    <source>
        <dbReference type="ARBA" id="ARBA00023310"/>
    </source>
</evidence>
<keyword evidence="5 8" id="KW-0472">Membrane</keyword>
<dbReference type="GO" id="GO:0016787">
    <property type="term" value="F:hydrolase activity"/>
    <property type="evidence" value="ECO:0007669"/>
    <property type="project" value="UniProtKB-KW"/>
</dbReference>
<dbReference type="PATRIC" id="fig|455.5.peg.1971"/>
<reference evidence="9 11" key="1">
    <citation type="submission" date="2015-11" db="EMBL/GenBank/DDBJ databases">
        <title>Genomic analysis of 38 Legionella species identifies large and diverse effector repertoires.</title>
        <authorList>
            <person name="Burstein D."/>
            <person name="Amaro F."/>
            <person name="Zusman T."/>
            <person name="Lifshitz Z."/>
            <person name="Cohen O."/>
            <person name="Gilbert J.A."/>
            <person name="Pupko T."/>
            <person name="Shuman H.A."/>
            <person name="Segal G."/>
        </authorList>
    </citation>
    <scope>NUCLEOTIDE SEQUENCE [LARGE SCALE GENOMIC DNA]</scope>
    <source>
        <strain evidence="9 11">JA-26-G1-E2</strain>
    </source>
</reference>
<evidence type="ECO:0000256" key="4">
    <source>
        <dbReference type="ARBA" id="ARBA00023065"/>
    </source>
</evidence>
<keyword evidence="7 8" id="KW-0066">ATP synthesis</keyword>
<dbReference type="EMBL" id="LNYG01000013">
    <property type="protein sequence ID" value="KTD07678.1"/>
    <property type="molecule type" value="Genomic_DNA"/>
</dbReference>
<accession>A0A0W0UIE7</accession>
<protein>
    <recommendedName>
        <fullName evidence="8">ATP synthase subunit delta</fullName>
    </recommendedName>
    <alternativeName>
        <fullName evidence="8">ATP synthase F(1) sector subunit delta</fullName>
    </alternativeName>
    <alternativeName>
        <fullName evidence="8">F-type ATPase subunit delta</fullName>
        <shortName evidence="8">F-ATPase subunit delta</shortName>
    </alternativeName>
</protein>
<evidence type="ECO:0000313" key="11">
    <source>
        <dbReference type="Proteomes" id="UP000054715"/>
    </source>
</evidence>
<evidence type="ECO:0000256" key="8">
    <source>
        <dbReference type="HAMAP-Rule" id="MF_01416"/>
    </source>
</evidence>
<dbReference type="NCBIfam" id="NF004402">
    <property type="entry name" value="PRK05758.2-2"/>
    <property type="match status" value="1"/>
</dbReference>
<proteinExistence type="inferred from homology"/>
<dbReference type="SUPFAM" id="SSF47928">
    <property type="entry name" value="N-terminal domain of the delta subunit of the F1F0-ATP synthase"/>
    <property type="match status" value="1"/>
</dbReference>
<dbReference type="PANTHER" id="PTHR11910">
    <property type="entry name" value="ATP SYNTHASE DELTA CHAIN"/>
    <property type="match status" value="1"/>
</dbReference>
<evidence type="ECO:0000256" key="2">
    <source>
        <dbReference type="ARBA" id="ARBA00022448"/>
    </source>
</evidence>
<dbReference type="Proteomes" id="UP000054715">
    <property type="component" value="Unassembled WGS sequence"/>
</dbReference>